<dbReference type="CDD" id="cd07438">
    <property type="entry name" value="PHP_HisPPase_AMP"/>
    <property type="match status" value="1"/>
</dbReference>
<proteinExistence type="predicted"/>
<evidence type="ECO:0000313" key="2">
    <source>
        <dbReference type="EMBL" id="CAB4699977.1"/>
    </source>
</evidence>
<dbReference type="SUPFAM" id="SSF89550">
    <property type="entry name" value="PHP domain-like"/>
    <property type="match status" value="1"/>
</dbReference>
<dbReference type="InterPro" id="IPR004013">
    <property type="entry name" value="PHP_dom"/>
</dbReference>
<dbReference type="EMBL" id="CAFBQA010000023">
    <property type="protein sequence ID" value="CAB5037333.1"/>
    <property type="molecule type" value="Genomic_DNA"/>
</dbReference>
<reference evidence="3" key="1">
    <citation type="submission" date="2020-05" db="EMBL/GenBank/DDBJ databases">
        <authorList>
            <person name="Chiriac C."/>
            <person name="Salcher M."/>
            <person name="Ghai R."/>
            <person name="Kavagutti S V."/>
        </authorList>
    </citation>
    <scope>NUCLEOTIDE SEQUENCE</scope>
</reference>
<name>A0A6J6UWT8_9ZZZZ</name>
<dbReference type="AlphaFoldDB" id="A0A6J6UWT8"/>
<gene>
    <name evidence="2" type="ORF">UFOPK2593_00580</name>
    <name evidence="3" type="ORF">UFOPK2894_00010</name>
    <name evidence="4" type="ORF">UFOPK3492_00667</name>
    <name evidence="5" type="ORF">UFOPK4234_00595</name>
    <name evidence="6" type="ORF">UFOPK4295_00592</name>
</gene>
<evidence type="ECO:0000313" key="3">
    <source>
        <dbReference type="EMBL" id="CAB4763149.1"/>
    </source>
</evidence>
<protein>
    <submittedName>
        <fullName evidence="3">Unannotated protein</fullName>
    </submittedName>
</protein>
<dbReference type="InterPro" id="IPR003141">
    <property type="entry name" value="Pol/His_phosphatase_N"/>
</dbReference>
<feature type="domain" description="Polymerase/histidinol phosphatase N-terminal" evidence="1">
    <location>
        <begin position="3"/>
        <end position="70"/>
    </location>
</feature>
<dbReference type="EMBL" id="CAEZXW010000026">
    <property type="protein sequence ID" value="CAB4699977.1"/>
    <property type="molecule type" value="Genomic_DNA"/>
</dbReference>
<dbReference type="EMBL" id="CAEZZQ010000001">
    <property type="protein sequence ID" value="CAB4763149.1"/>
    <property type="molecule type" value="Genomic_DNA"/>
</dbReference>
<dbReference type="PANTHER" id="PTHR42924">
    <property type="entry name" value="EXONUCLEASE"/>
    <property type="match status" value="1"/>
</dbReference>
<dbReference type="GO" id="GO:0004534">
    <property type="term" value="F:5'-3' RNA exonuclease activity"/>
    <property type="evidence" value="ECO:0007669"/>
    <property type="project" value="TreeGrafter"/>
</dbReference>
<dbReference type="SMART" id="SM00481">
    <property type="entry name" value="POLIIIAc"/>
    <property type="match status" value="1"/>
</dbReference>
<dbReference type="Gene3D" id="1.10.150.650">
    <property type="match status" value="1"/>
</dbReference>
<dbReference type="EMBL" id="CAFBQF010000022">
    <property type="protein sequence ID" value="CAB5047885.1"/>
    <property type="molecule type" value="Genomic_DNA"/>
</dbReference>
<dbReference type="InterPro" id="IPR052018">
    <property type="entry name" value="PHP_domain"/>
</dbReference>
<dbReference type="PANTHER" id="PTHR42924:SF3">
    <property type="entry name" value="POLYMERASE_HISTIDINOL PHOSPHATASE N-TERMINAL DOMAIN-CONTAINING PROTEIN"/>
    <property type="match status" value="1"/>
</dbReference>
<evidence type="ECO:0000313" key="5">
    <source>
        <dbReference type="EMBL" id="CAB5037333.1"/>
    </source>
</evidence>
<evidence type="ECO:0000313" key="4">
    <source>
        <dbReference type="EMBL" id="CAB4895697.1"/>
    </source>
</evidence>
<dbReference type="GO" id="GO:0035312">
    <property type="term" value="F:5'-3' DNA exonuclease activity"/>
    <property type="evidence" value="ECO:0007669"/>
    <property type="project" value="TreeGrafter"/>
</dbReference>
<evidence type="ECO:0000259" key="1">
    <source>
        <dbReference type="SMART" id="SM00481"/>
    </source>
</evidence>
<organism evidence="3">
    <name type="scientific">freshwater metagenome</name>
    <dbReference type="NCBI Taxonomy" id="449393"/>
    <lineage>
        <taxon>unclassified sequences</taxon>
        <taxon>metagenomes</taxon>
        <taxon>ecological metagenomes</taxon>
    </lineage>
</organism>
<sequence>MRIDLHTHSNSSDGTSSPTELVHAAEAAGLDVIALTDHDTYAGWEEAAGALSGLSAPLALVRGVEMSCRSHEGISLHMLGLLVDPGHKALSEALEQSRDDRIPRMKAIIKKMQAEDFDISFSDVEAQLSDGATLGRPHLADALVAKGIVPDRDVAFRDFLHNDSRFYVGHFASDALDGVRLIKAAGGIAIFAHPGAAKRGSVVSPEFIAELADAGLDALEVDHRDHDEKTRKDLGALAVELGLLTTGSSDFHGTGKMNELGENLTLPHVWEQLRSRATGTPVIGNHS</sequence>
<dbReference type="Gene3D" id="3.20.20.140">
    <property type="entry name" value="Metal-dependent hydrolases"/>
    <property type="match status" value="1"/>
</dbReference>
<accession>A0A6J6UWT8</accession>
<dbReference type="InterPro" id="IPR016195">
    <property type="entry name" value="Pol/histidinol_Pase-like"/>
</dbReference>
<dbReference type="EMBL" id="CAFBMD010000039">
    <property type="protein sequence ID" value="CAB4895697.1"/>
    <property type="molecule type" value="Genomic_DNA"/>
</dbReference>
<dbReference type="Pfam" id="PF02811">
    <property type="entry name" value="PHP"/>
    <property type="match status" value="1"/>
</dbReference>
<evidence type="ECO:0000313" key="6">
    <source>
        <dbReference type="EMBL" id="CAB5047885.1"/>
    </source>
</evidence>